<dbReference type="Proteomes" id="UP000694865">
    <property type="component" value="Unplaced"/>
</dbReference>
<sequence length="101" mass="12060">MFLPLVMFGIIFSITMLNPKGFITMLDKVTSLVLNLEAGFFVFVMIKMSRRKKYRDLKLPLQISKFLYPFHYVVFIYFMFAVTYDIFITTYEGVMKEEFSF</sequence>
<dbReference type="GeneID" id="102806803"/>
<evidence type="ECO:0000256" key="1">
    <source>
        <dbReference type="SAM" id="Phobius"/>
    </source>
</evidence>
<dbReference type="RefSeq" id="XP_006823212.1">
    <property type="nucleotide sequence ID" value="XM_006823149.1"/>
</dbReference>
<evidence type="ECO:0000313" key="2">
    <source>
        <dbReference type="Proteomes" id="UP000694865"/>
    </source>
</evidence>
<keyword evidence="1" id="KW-1133">Transmembrane helix</keyword>
<accession>A0ABM0MT71</accession>
<feature type="transmembrane region" description="Helical" evidence="1">
    <location>
        <begin position="29"/>
        <end position="46"/>
    </location>
</feature>
<protein>
    <submittedName>
        <fullName evidence="3">Uncharacterized protein LOC102806803</fullName>
    </submittedName>
</protein>
<evidence type="ECO:0000313" key="3">
    <source>
        <dbReference type="RefSeq" id="XP_006823212.1"/>
    </source>
</evidence>
<organism evidence="2 3">
    <name type="scientific">Saccoglossus kowalevskii</name>
    <name type="common">Acorn worm</name>
    <dbReference type="NCBI Taxonomy" id="10224"/>
    <lineage>
        <taxon>Eukaryota</taxon>
        <taxon>Metazoa</taxon>
        <taxon>Hemichordata</taxon>
        <taxon>Enteropneusta</taxon>
        <taxon>Harrimaniidae</taxon>
        <taxon>Saccoglossus</taxon>
    </lineage>
</organism>
<proteinExistence type="predicted"/>
<reference evidence="3" key="1">
    <citation type="submission" date="2025-08" db="UniProtKB">
        <authorList>
            <consortium name="RefSeq"/>
        </authorList>
    </citation>
    <scope>IDENTIFICATION</scope>
    <source>
        <tissue evidence="3">Testes</tissue>
    </source>
</reference>
<feature type="transmembrane region" description="Helical" evidence="1">
    <location>
        <begin position="66"/>
        <end position="87"/>
    </location>
</feature>
<name>A0ABM0MT71_SACKO</name>
<gene>
    <name evidence="3" type="primary">LOC102806803</name>
</gene>
<keyword evidence="2" id="KW-1185">Reference proteome</keyword>
<keyword evidence="1" id="KW-0812">Transmembrane</keyword>
<keyword evidence="1" id="KW-0472">Membrane</keyword>